<evidence type="ECO:0000256" key="2">
    <source>
        <dbReference type="ARBA" id="ARBA00009928"/>
    </source>
</evidence>
<proteinExistence type="inferred from homology"/>
<comment type="cofactor">
    <cofactor evidence="1">
        <name>Cu(2+)</name>
        <dbReference type="ChEBI" id="CHEBI:29036"/>
    </cofactor>
</comment>
<dbReference type="InterPro" id="IPR002227">
    <property type="entry name" value="Tyrosinase_Cu-bd"/>
</dbReference>
<feature type="chain" id="PRO_5004031727" description="tyrosinase" evidence="11">
    <location>
        <begin position="19"/>
        <end position="642"/>
    </location>
</feature>
<dbReference type="GeneID" id="27904436"/>
<accession>M3C9Q8</accession>
<dbReference type="Proteomes" id="UP000016931">
    <property type="component" value="Unassembled WGS sequence"/>
</dbReference>
<evidence type="ECO:0000256" key="5">
    <source>
        <dbReference type="ARBA" id="ARBA00023002"/>
    </source>
</evidence>
<dbReference type="RefSeq" id="XP_016756696.1">
    <property type="nucleotide sequence ID" value="XM_016907299.1"/>
</dbReference>
<dbReference type="PANTHER" id="PTHR11474">
    <property type="entry name" value="TYROSINASE FAMILY MEMBER"/>
    <property type="match status" value="1"/>
</dbReference>
<dbReference type="InterPro" id="IPR008922">
    <property type="entry name" value="Di-copper_centre_dom_sf"/>
</dbReference>
<evidence type="ECO:0000256" key="10">
    <source>
        <dbReference type="ARBA" id="ARBA00048881"/>
    </source>
</evidence>
<dbReference type="EMBL" id="KB456271">
    <property type="protein sequence ID" value="EMF08575.1"/>
    <property type="molecule type" value="Genomic_DNA"/>
</dbReference>
<dbReference type="PANTHER" id="PTHR11474:SF76">
    <property type="entry name" value="SHKT DOMAIN-CONTAINING PROTEIN"/>
    <property type="match status" value="1"/>
</dbReference>
<dbReference type="OrthoDB" id="6132182at2759"/>
<keyword evidence="5" id="KW-0560">Oxidoreductase</keyword>
<keyword evidence="6" id="KW-0186">Copper</keyword>
<dbReference type="GO" id="GO:0042438">
    <property type="term" value="P:melanin biosynthetic process"/>
    <property type="evidence" value="ECO:0007669"/>
    <property type="project" value="UniProtKB-KW"/>
</dbReference>
<evidence type="ECO:0000256" key="9">
    <source>
        <dbReference type="ARBA" id="ARBA00048233"/>
    </source>
</evidence>
<keyword evidence="15" id="KW-1185">Reference proteome</keyword>
<dbReference type="Pfam" id="PF00264">
    <property type="entry name" value="Tyrosinase"/>
    <property type="match status" value="1"/>
</dbReference>
<evidence type="ECO:0000256" key="1">
    <source>
        <dbReference type="ARBA" id="ARBA00001973"/>
    </source>
</evidence>
<evidence type="ECO:0000256" key="3">
    <source>
        <dbReference type="ARBA" id="ARBA00011906"/>
    </source>
</evidence>
<keyword evidence="7" id="KW-0503">Monooxygenase</keyword>
<feature type="domain" description="Tyrosinase copper-binding" evidence="12">
    <location>
        <begin position="117"/>
        <end position="134"/>
    </location>
</feature>
<evidence type="ECO:0000256" key="7">
    <source>
        <dbReference type="ARBA" id="ARBA00023033"/>
    </source>
</evidence>
<feature type="signal peptide" evidence="11">
    <location>
        <begin position="1"/>
        <end position="18"/>
    </location>
</feature>
<comment type="catalytic activity">
    <reaction evidence="9">
        <text>2 L-dopa + O2 = 2 L-dopaquinone + 2 H2O</text>
        <dbReference type="Rhea" id="RHEA:34287"/>
        <dbReference type="ChEBI" id="CHEBI:15377"/>
        <dbReference type="ChEBI" id="CHEBI:15379"/>
        <dbReference type="ChEBI" id="CHEBI:57504"/>
        <dbReference type="ChEBI" id="CHEBI:57924"/>
        <dbReference type="EC" id="1.14.18.1"/>
    </reaction>
</comment>
<dbReference type="Gene3D" id="2.60.310.20">
    <property type="match status" value="1"/>
</dbReference>
<dbReference type="OMA" id="VIAYIPI"/>
<keyword evidence="4" id="KW-0479">Metal-binding</keyword>
<dbReference type="GO" id="GO:0046872">
    <property type="term" value="F:metal ion binding"/>
    <property type="evidence" value="ECO:0007669"/>
    <property type="project" value="UniProtKB-KW"/>
</dbReference>
<dbReference type="Gene3D" id="1.10.1280.10">
    <property type="entry name" value="Di-copper center containing domain from catechol oxidase"/>
    <property type="match status" value="1"/>
</dbReference>
<name>M3C9Q8_SPHMS</name>
<dbReference type="InterPro" id="IPR050316">
    <property type="entry name" value="Tyrosinase/Hemocyanin"/>
</dbReference>
<dbReference type="AlphaFoldDB" id="M3C9Q8"/>
<evidence type="ECO:0000313" key="14">
    <source>
        <dbReference type="EMBL" id="EMF08575.1"/>
    </source>
</evidence>
<evidence type="ECO:0000313" key="15">
    <source>
        <dbReference type="Proteomes" id="UP000016931"/>
    </source>
</evidence>
<dbReference type="GO" id="GO:0004503">
    <property type="term" value="F:tyrosinase activity"/>
    <property type="evidence" value="ECO:0007669"/>
    <property type="project" value="UniProtKB-EC"/>
</dbReference>
<dbReference type="PROSITE" id="PS00497">
    <property type="entry name" value="TYROSINASE_1"/>
    <property type="match status" value="1"/>
</dbReference>
<evidence type="ECO:0000259" key="13">
    <source>
        <dbReference type="PROSITE" id="PS00498"/>
    </source>
</evidence>
<evidence type="ECO:0000256" key="6">
    <source>
        <dbReference type="ARBA" id="ARBA00023008"/>
    </source>
</evidence>
<dbReference type="STRING" id="692275.M3C9Q8"/>
<reference evidence="14 15" key="1">
    <citation type="journal article" date="2012" name="PLoS Pathog.">
        <title>Diverse lifestyles and strategies of plant pathogenesis encoded in the genomes of eighteen Dothideomycetes fungi.</title>
        <authorList>
            <person name="Ohm R.A."/>
            <person name="Feau N."/>
            <person name="Henrissat B."/>
            <person name="Schoch C.L."/>
            <person name="Horwitz B.A."/>
            <person name="Barry K.W."/>
            <person name="Condon B.J."/>
            <person name="Copeland A.C."/>
            <person name="Dhillon B."/>
            <person name="Glaser F."/>
            <person name="Hesse C.N."/>
            <person name="Kosti I."/>
            <person name="LaButti K."/>
            <person name="Lindquist E.A."/>
            <person name="Lucas S."/>
            <person name="Salamov A.A."/>
            <person name="Bradshaw R.E."/>
            <person name="Ciuffetti L."/>
            <person name="Hamelin R.C."/>
            <person name="Kema G.H.J."/>
            <person name="Lawrence C."/>
            <person name="Scott J.A."/>
            <person name="Spatafora J.W."/>
            <person name="Turgeon B.G."/>
            <person name="de Wit P.J.G.M."/>
            <person name="Zhong S."/>
            <person name="Goodwin S.B."/>
            <person name="Grigoriev I.V."/>
        </authorList>
    </citation>
    <scope>NUCLEOTIDE SEQUENCE [LARGE SCALE GENOMIC DNA]</scope>
    <source>
        <strain evidence="14 15">SO2202</strain>
    </source>
</reference>
<protein>
    <recommendedName>
        <fullName evidence="3">tyrosinase</fullName>
        <ecNumber evidence="3">1.14.18.1</ecNumber>
    </recommendedName>
</protein>
<evidence type="ECO:0000256" key="4">
    <source>
        <dbReference type="ARBA" id="ARBA00022723"/>
    </source>
</evidence>
<comment type="similarity">
    <text evidence="2">Belongs to the tyrosinase family.</text>
</comment>
<evidence type="ECO:0000259" key="12">
    <source>
        <dbReference type="PROSITE" id="PS00497"/>
    </source>
</evidence>
<dbReference type="Pfam" id="PF18132">
    <property type="entry name" value="Tyrosinase_C"/>
    <property type="match status" value="1"/>
</dbReference>
<evidence type="ECO:0000256" key="8">
    <source>
        <dbReference type="ARBA" id="ARBA00023101"/>
    </source>
</evidence>
<dbReference type="PROSITE" id="PS00498">
    <property type="entry name" value="TYROSINASE_2"/>
    <property type="match status" value="1"/>
</dbReference>
<dbReference type="eggNOG" id="ENOG502RF2C">
    <property type="taxonomic scope" value="Eukaryota"/>
</dbReference>
<keyword evidence="11" id="KW-0732">Signal</keyword>
<comment type="catalytic activity">
    <reaction evidence="10">
        <text>L-tyrosine + O2 = L-dopaquinone + H2O</text>
        <dbReference type="Rhea" id="RHEA:18117"/>
        <dbReference type="ChEBI" id="CHEBI:15377"/>
        <dbReference type="ChEBI" id="CHEBI:15379"/>
        <dbReference type="ChEBI" id="CHEBI:57924"/>
        <dbReference type="ChEBI" id="CHEBI:58315"/>
        <dbReference type="EC" id="1.14.18.1"/>
    </reaction>
</comment>
<sequence length="642" mass="69447">MKFSSLSSLALACTSIFAHPVEHNEEHSDIKARQQNYVRLEGGKGNAVQPRLEVRQLKNQQPDQWNIFLVALDYWMTQSTGEAGYYGISTIHGVPRQNYADVAQCSTCAGADGYCPHDSVLFPAWHRAYVALFEQEFLKVALDRANQFPAATRQRYVNAATNLRFPYFDWAAVPPNNGPALPTLITDSSVTFQGPNGQQTVRNPLYGYVFRNGEQSGLLYATLNTYTKTLRYPKSNDPNAANNSPQCAAAFAGSRQSLQDQIYQLFTACDNYLYFSNDDSSDSSGRCSNSLEAIHNTVHNNAGGLGGNGISGGHMTYLSTASYDPIFWLHHANVDRLAAMWQTIHSNSYGASQIAPHNTWTVAQGSNQGPTSGLRPFRRPGTSTSFWTTNQVRDWRQFGYTYPEFSNSDGSAGAITGYVNALYGPNPSATAGSSKREAAADPSLLGGVSKVLDEPNILSSLGDILADNPLKASNGSLYQYVANIKTARYALGGSYTIFLFNGNPVSEDVKTWPTDPNLYGPMGVLAQEMSGSGMNMSLITSSSIPLTTKLTSLFGSGVLGSLSELVVAPYLKENLQWRIAKDGSSVDPSTIPGFVVTVVTSSAQPAADAKSFPVYSPFIELLGITQDMAGGASETQYGPPSY</sequence>
<dbReference type="PRINTS" id="PR00092">
    <property type="entry name" value="TYROSINASE"/>
</dbReference>
<evidence type="ECO:0000256" key="11">
    <source>
        <dbReference type="SAM" id="SignalP"/>
    </source>
</evidence>
<dbReference type="HOGENOM" id="CLU_013691_3_0_1"/>
<keyword evidence="8" id="KW-0470">Melanin biosynthesis</keyword>
<feature type="domain" description="Tyrosinase copper-binding" evidence="13">
    <location>
        <begin position="324"/>
        <end position="335"/>
    </location>
</feature>
<organism evidence="14 15">
    <name type="scientific">Sphaerulina musiva (strain SO2202)</name>
    <name type="common">Poplar stem canker fungus</name>
    <name type="synonym">Septoria musiva</name>
    <dbReference type="NCBI Taxonomy" id="692275"/>
    <lineage>
        <taxon>Eukaryota</taxon>
        <taxon>Fungi</taxon>
        <taxon>Dikarya</taxon>
        <taxon>Ascomycota</taxon>
        <taxon>Pezizomycotina</taxon>
        <taxon>Dothideomycetes</taxon>
        <taxon>Dothideomycetidae</taxon>
        <taxon>Mycosphaerellales</taxon>
        <taxon>Mycosphaerellaceae</taxon>
        <taxon>Sphaerulina</taxon>
    </lineage>
</organism>
<dbReference type="EC" id="1.14.18.1" evidence="3"/>
<dbReference type="SUPFAM" id="SSF48056">
    <property type="entry name" value="Di-copper centre-containing domain"/>
    <property type="match status" value="1"/>
</dbReference>
<gene>
    <name evidence="14" type="ORF">SEPMUDRAFT_152200</name>
</gene>
<dbReference type="InterPro" id="IPR041640">
    <property type="entry name" value="Tyrosinase_C"/>
</dbReference>